<dbReference type="SMART" id="SM00267">
    <property type="entry name" value="GGDEF"/>
    <property type="match status" value="1"/>
</dbReference>
<gene>
    <name evidence="2" type="primary">dgcM_13</name>
    <name evidence="2" type="ORF">SDC9_195359</name>
</gene>
<dbReference type="PANTHER" id="PTHR45138">
    <property type="entry name" value="REGULATORY COMPONENTS OF SENSORY TRANSDUCTION SYSTEM"/>
    <property type="match status" value="1"/>
</dbReference>
<dbReference type="SUPFAM" id="SSF55073">
    <property type="entry name" value="Nucleotide cyclase"/>
    <property type="match status" value="1"/>
</dbReference>
<dbReference type="InterPro" id="IPR029787">
    <property type="entry name" value="Nucleotide_cyclase"/>
</dbReference>
<dbReference type="InterPro" id="IPR050469">
    <property type="entry name" value="Diguanylate_Cyclase"/>
</dbReference>
<dbReference type="AlphaFoldDB" id="A0A645I8S9"/>
<dbReference type="InterPro" id="IPR043128">
    <property type="entry name" value="Rev_trsase/Diguanyl_cyclase"/>
</dbReference>
<protein>
    <submittedName>
        <fullName evidence="2">Diguanylate cyclase DgcM</fullName>
        <ecNumber evidence="2">2.7.7.65</ecNumber>
    </submittedName>
</protein>
<dbReference type="NCBIfam" id="TIGR00254">
    <property type="entry name" value="GGDEF"/>
    <property type="match status" value="1"/>
</dbReference>
<dbReference type="InterPro" id="IPR000160">
    <property type="entry name" value="GGDEF_dom"/>
</dbReference>
<comment type="caution">
    <text evidence="2">The sequence shown here is derived from an EMBL/GenBank/DDBJ whole genome shotgun (WGS) entry which is preliminary data.</text>
</comment>
<dbReference type="EMBL" id="VSSQ01109488">
    <property type="protein sequence ID" value="MPN47755.1"/>
    <property type="molecule type" value="Genomic_DNA"/>
</dbReference>
<dbReference type="EC" id="2.7.7.65" evidence="2"/>
<reference evidence="2" key="1">
    <citation type="submission" date="2019-08" db="EMBL/GenBank/DDBJ databases">
        <authorList>
            <person name="Kucharzyk K."/>
            <person name="Murdoch R.W."/>
            <person name="Higgins S."/>
            <person name="Loffler F."/>
        </authorList>
    </citation>
    <scope>NUCLEOTIDE SEQUENCE</scope>
</reference>
<dbReference type="PROSITE" id="PS50887">
    <property type="entry name" value="GGDEF"/>
    <property type="match status" value="1"/>
</dbReference>
<organism evidence="2">
    <name type="scientific">bioreactor metagenome</name>
    <dbReference type="NCBI Taxonomy" id="1076179"/>
    <lineage>
        <taxon>unclassified sequences</taxon>
        <taxon>metagenomes</taxon>
        <taxon>ecological metagenomes</taxon>
    </lineage>
</organism>
<dbReference type="CDD" id="cd01949">
    <property type="entry name" value="GGDEF"/>
    <property type="match status" value="1"/>
</dbReference>
<dbReference type="PANTHER" id="PTHR45138:SF9">
    <property type="entry name" value="DIGUANYLATE CYCLASE DGCM-RELATED"/>
    <property type="match status" value="1"/>
</dbReference>
<dbReference type="GO" id="GO:0052621">
    <property type="term" value="F:diguanylate cyclase activity"/>
    <property type="evidence" value="ECO:0007669"/>
    <property type="project" value="UniProtKB-EC"/>
</dbReference>
<keyword evidence="2" id="KW-0808">Transferase</keyword>
<accession>A0A645I8S9</accession>
<dbReference type="Gene3D" id="3.30.70.270">
    <property type="match status" value="1"/>
</dbReference>
<sequence length="160" mass="17675">MEAAAYEDYLTGLLNRRGLSNALTRLDFSQENIAIFIFDMDNLKCCNDSMGHTGGDELLRRFSDILRSHTRGGDIIARIGGDEFVAVIPQMRSSESALKKGQEICRAFRDSRPGTPDGCVASCSAGLAILKDRESFDDAFARADRALYHAKRTRKGACFD</sequence>
<dbReference type="Pfam" id="PF00990">
    <property type="entry name" value="GGDEF"/>
    <property type="match status" value="1"/>
</dbReference>
<evidence type="ECO:0000313" key="2">
    <source>
        <dbReference type="EMBL" id="MPN47755.1"/>
    </source>
</evidence>
<feature type="domain" description="GGDEF" evidence="1">
    <location>
        <begin position="31"/>
        <end position="160"/>
    </location>
</feature>
<name>A0A645I8S9_9ZZZZ</name>
<evidence type="ECO:0000259" key="1">
    <source>
        <dbReference type="PROSITE" id="PS50887"/>
    </source>
</evidence>
<proteinExistence type="predicted"/>
<keyword evidence="2" id="KW-0548">Nucleotidyltransferase</keyword>